<accession>A0AAN9KG70</accession>
<keyword evidence="2" id="KW-1185">Reference proteome</keyword>
<dbReference type="AlphaFoldDB" id="A0AAN9KG70"/>
<gene>
    <name evidence="1" type="ORF">RJT34_00597</name>
</gene>
<protein>
    <submittedName>
        <fullName evidence="1">Uncharacterized protein</fullName>
    </submittedName>
</protein>
<evidence type="ECO:0000313" key="1">
    <source>
        <dbReference type="EMBL" id="KAK7316842.1"/>
    </source>
</evidence>
<proteinExistence type="predicted"/>
<sequence length="205" mass="23357">MSSESCNHYSLYFESNYNQRATLRRERSLPASFVEKARASGTQNPLSIPFIGNKEDRLPPLEVVSFSIKPVTRTSRAFNSNKLLKFSHNESLSESVMTVPKGVLPIPVVQDNTMTSDNTHVTPPFAHFNALGRCKGSPGRPIRFLHPRTTDTYIGYTYIRSTRRYFAAKHAQVWRDTWNKLEFTERGSAWDDLIELNIDQCPNAS</sequence>
<comment type="caution">
    <text evidence="1">The sequence shown here is derived from an EMBL/GenBank/DDBJ whole genome shotgun (WGS) entry which is preliminary data.</text>
</comment>
<organism evidence="1 2">
    <name type="scientific">Clitoria ternatea</name>
    <name type="common">Butterfly pea</name>
    <dbReference type="NCBI Taxonomy" id="43366"/>
    <lineage>
        <taxon>Eukaryota</taxon>
        <taxon>Viridiplantae</taxon>
        <taxon>Streptophyta</taxon>
        <taxon>Embryophyta</taxon>
        <taxon>Tracheophyta</taxon>
        <taxon>Spermatophyta</taxon>
        <taxon>Magnoliopsida</taxon>
        <taxon>eudicotyledons</taxon>
        <taxon>Gunneridae</taxon>
        <taxon>Pentapetalae</taxon>
        <taxon>rosids</taxon>
        <taxon>fabids</taxon>
        <taxon>Fabales</taxon>
        <taxon>Fabaceae</taxon>
        <taxon>Papilionoideae</taxon>
        <taxon>50 kb inversion clade</taxon>
        <taxon>NPAAA clade</taxon>
        <taxon>indigoferoid/millettioid clade</taxon>
        <taxon>Phaseoleae</taxon>
        <taxon>Clitoria</taxon>
    </lineage>
</organism>
<dbReference type="Proteomes" id="UP001359559">
    <property type="component" value="Unassembled WGS sequence"/>
</dbReference>
<reference evidence="1 2" key="1">
    <citation type="submission" date="2024-01" db="EMBL/GenBank/DDBJ databases">
        <title>The genomes of 5 underutilized Papilionoideae crops provide insights into root nodulation and disease resistance.</title>
        <authorList>
            <person name="Yuan L."/>
        </authorList>
    </citation>
    <scope>NUCLEOTIDE SEQUENCE [LARGE SCALE GENOMIC DNA]</scope>
    <source>
        <strain evidence="1">LY-2023</strain>
        <tissue evidence="1">Leaf</tissue>
    </source>
</reference>
<dbReference type="EMBL" id="JAYKXN010000001">
    <property type="protein sequence ID" value="KAK7316842.1"/>
    <property type="molecule type" value="Genomic_DNA"/>
</dbReference>
<name>A0AAN9KG70_CLITE</name>
<evidence type="ECO:0000313" key="2">
    <source>
        <dbReference type="Proteomes" id="UP001359559"/>
    </source>
</evidence>